<comment type="caution">
    <text evidence="8">The sequence shown here is derived from an EMBL/GenBank/DDBJ whole genome shotgun (WGS) entry which is preliminary data.</text>
</comment>
<evidence type="ECO:0008006" key="10">
    <source>
        <dbReference type="Google" id="ProtNLM"/>
    </source>
</evidence>
<dbReference type="PANTHER" id="PTHR30636">
    <property type="entry name" value="UPF0701 PROTEIN YICC"/>
    <property type="match status" value="1"/>
</dbReference>
<dbReference type="Pfam" id="PF03755">
    <property type="entry name" value="YicC-like_N"/>
    <property type="match status" value="1"/>
</dbReference>
<name>A0ABX3IKL7_9BACT</name>
<evidence type="ECO:0000256" key="1">
    <source>
        <dbReference type="ARBA" id="ARBA00001968"/>
    </source>
</evidence>
<evidence type="ECO:0000259" key="6">
    <source>
        <dbReference type="Pfam" id="PF03755"/>
    </source>
</evidence>
<dbReference type="PANTHER" id="PTHR30636:SF3">
    <property type="entry name" value="UPF0701 PROTEIN YICC"/>
    <property type="match status" value="1"/>
</dbReference>
<sequence>MTGYSKLEKVSEKYKVYCEIKTLNSKGLDISVSIPYYLSSKEIRINQIISNYLKRGKVHLRIGVKFLVPISLNVDFAMAKSYFETLEGLRESLGIQNLLSLSDLLIFREIFRGDLDDEVIEELWDFVKNIIVETLEKLVEEREKEGEKLFVDINKMVLRLKKIVENINKLSLDLKEVIAKKIRENVEEILPNNIEMDVNQFETAVALIADKADIREEISRLNSHIDRMQELILKDEPVGTLLNFLTQEVHREFNTILSKSRMLEITNLALEGKYVNSQLKEQIQNIE</sequence>
<keyword evidence="4" id="KW-0378">Hydrolase</keyword>
<comment type="cofactor">
    <cofactor evidence="1">
        <name>a divalent metal cation</name>
        <dbReference type="ChEBI" id="CHEBI:60240"/>
    </cofactor>
</comment>
<dbReference type="InterPro" id="IPR005229">
    <property type="entry name" value="YicC/YloC-like"/>
</dbReference>
<dbReference type="NCBIfam" id="TIGR00255">
    <property type="entry name" value="YicC/YloC family endoribonuclease"/>
    <property type="match status" value="1"/>
</dbReference>
<dbReference type="InterPro" id="IPR013551">
    <property type="entry name" value="YicC-like_C"/>
</dbReference>
<dbReference type="EMBL" id="LBFC01000006">
    <property type="protein sequence ID" value="ONN27844.1"/>
    <property type="molecule type" value="Genomic_DNA"/>
</dbReference>
<evidence type="ECO:0000259" key="7">
    <source>
        <dbReference type="Pfam" id="PF08340"/>
    </source>
</evidence>
<proteinExistence type="inferred from homology"/>
<dbReference type="InterPro" id="IPR013527">
    <property type="entry name" value="YicC-like_N"/>
</dbReference>
<feature type="domain" description="Endoribonuclease YicC-like N-terminal" evidence="6">
    <location>
        <begin position="1"/>
        <end position="149"/>
    </location>
</feature>
<evidence type="ECO:0000256" key="2">
    <source>
        <dbReference type="ARBA" id="ARBA00022722"/>
    </source>
</evidence>
<evidence type="ECO:0000313" key="9">
    <source>
        <dbReference type="Proteomes" id="UP000242616"/>
    </source>
</evidence>
<gene>
    <name evidence="8" type="ORF">XJ44_01660</name>
</gene>
<evidence type="ECO:0000256" key="4">
    <source>
        <dbReference type="ARBA" id="ARBA00022801"/>
    </source>
</evidence>
<dbReference type="Pfam" id="PF08340">
    <property type="entry name" value="YicC-like_C"/>
    <property type="match status" value="1"/>
</dbReference>
<evidence type="ECO:0000313" key="8">
    <source>
        <dbReference type="EMBL" id="ONN27844.1"/>
    </source>
</evidence>
<protein>
    <recommendedName>
        <fullName evidence="10">YicC family protein</fullName>
    </recommendedName>
</protein>
<keyword evidence="2" id="KW-0540">Nuclease</keyword>
<evidence type="ECO:0000256" key="3">
    <source>
        <dbReference type="ARBA" id="ARBA00022759"/>
    </source>
</evidence>
<accession>A0ABX3IKL7</accession>
<feature type="domain" description="Endoribonuclease YicC-like C-terminal" evidence="7">
    <location>
        <begin position="170"/>
        <end position="287"/>
    </location>
</feature>
<keyword evidence="3" id="KW-0255">Endonuclease</keyword>
<reference evidence="8 9" key="1">
    <citation type="submission" date="2015-06" db="EMBL/GenBank/DDBJ databases">
        <title>Genome sequencing of Thermotogales isolates from hydrothermal vents.</title>
        <authorList>
            <person name="Haverkamp T.H."/>
            <person name="Kublanov I.V."/>
            <person name="Nesbo C.L."/>
        </authorList>
    </citation>
    <scope>NUCLEOTIDE SEQUENCE [LARGE SCALE GENOMIC DNA]</scope>
    <source>
        <strain evidence="9">ik275mar</strain>
    </source>
</reference>
<evidence type="ECO:0000256" key="5">
    <source>
        <dbReference type="ARBA" id="ARBA00035648"/>
    </source>
</evidence>
<comment type="similarity">
    <text evidence="5">Belongs to the YicC/YloC family.</text>
</comment>
<dbReference type="Proteomes" id="UP000242616">
    <property type="component" value="Unassembled WGS sequence"/>
</dbReference>
<keyword evidence="9" id="KW-1185">Reference proteome</keyword>
<organism evidence="8 9">
    <name type="scientific">Thermosipho affectus</name>
    <dbReference type="NCBI Taxonomy" id="660294"/>
    <lineage>
        <taxon>Bacteria</taxon>
        <taxon>Thermotogati</taxon>
        <taxon>Thermotogota</taxon>
        <taxon>Thermotogae</taxon>
        <taxon>Thermotogales</taxon>
        <taxon>Fervidobacteriaceae</taxon>
        <taxon>Thermosipho</taxon>
    </lineage>
</organism>